<evidence type="ECO:0000313" key="3">
    <source>
        <dbReference type="Proteomes" id="UP001260872"/>
    </source>
</evidence>
<feature type="transmembrane region" description="Helical" evidence="1">
    <location>
        <begin position="64"/>
        <end position="83"/>
    </location>
</feature>
<keyword evidence="1" id="KW-0812">Transmembrane</keyword>
<accession>A0ABU1FUC8</accession>
<dbReference type="EMBL" id="JAVKGT010000021">
    <property type="protein sequence ID" value="MDR5712223.1"/>
    <property type="molecule type" value="Genomic_DNA"/>
</dbReference>
<gene>
    <name evidence="2" type="ORF">RH857_08790</name>
</gene>
<feature type="transmembrane region" description="Helical" evidence="1">
    <location>
        <begin position="12"/>
        <end position="31"/>
    </location>
</feature>
<proteinExistence type="predicted"/>
<feature type="transmembrane region" description="Helical" evidence="1">
    <location>
        <begin position="37"/>
        <end position="57"/>
    </location>
</feature>
<sequence length="128" mass="13328">MARDYSASPMPRLTFITGGLLVVVGVIAYIVTEFSSWTALIPAIVGAVLLLSGAIALKSLMAGIHIALLVALLGAIAQLHPIFGNLVGDGDNTAAGVTALITFLVLVVYLILGVRSFLAARRWKKANA</sequence>
<reference evidence="3" key="1">
    <citation type="submission" date="2023-07" db="EMBL/GenBank/DDBJ databases">
        <title>Description of three actinobacteria isolated from air of manufacturing shop in a pharmaceutical factory.</title>
        <authorList>
            <person name="Zhang D.-F."/>
        </authorList>
    </citation>
    <scope>NUCLEOTIDE SEQUENCE [LARGE SCALE GENOMIC DNA]</scope>
    <source>
        <strain evidence="3">CCTCC AB 207010</strain>
    </source>
</reference>
<keyword evidence="1" id="KW-1133">Transmembrane helix</keyword>
<feature type="transmembrane region" description="Helical" evidence="1">
    <location>
        <begin position="95"/>
        <end position="118"/>
    </location>
</feature>
<organism evidence="2 3">
    <name type="scientific">Nesterenkonia flava</name>
    <dbReference type="NCBI Taxonomy" id="469799"/>
    <lineage>
        <taxon>Bacteria</taxon>
        <taxon>Bacillati</taxon>
        <taxon>Actinomycetota</taxon>
        <taxon>Actinomycetes</taxon>
        <taxon>Micrococcales</taxon>
        <taxon>Micrococcaceae</taxon>
        <taxon>Nesterenkonia</taxon>
    </lineage>
</organism>
<name>A0ABU1FUC8_9MICC</name>
<evidence type="ECO:0008006" key="4">
    <source>
        <dbReference type="Google" id="ProtNLM"/>
    </source>
</evidence>
<dbReference type="RefSeq" id="WP_310537604.1">
    <property type="nucleotide sequence ID" value="NZ_BAAAOC010000086.1"/>
</dbReference>
<protein>
    <recommendedName>
        <fullName evidence="4">Permease</fullName>
    </recommendedName>
</protein>
<comment type="caution">
    <text evidence="2">The sequence shown here is derived from an EMBL/GenBank/DDBJ whole genome shotgun (WGS) entry which is preliminary data.</text>
</comment>
<evidence type="ECO:0000313" key="2">
    <source>
        <dbReference type="EMBL" id="MDR5712223.1"/>
    </source>
</evidence>
<keyword evidence="3" id="KW-1185">Reference proteome</keyword>
<dbReference type="Proteomes" id="UP001260872">
    <property type="component" value="Unassembled WGS sequence"/>
</dbReference>
<keyword evidence="1" id="KW-0472">Membrane</keyword>
<evidence type="ECO:0000256" key="1">
    <source>
        <dbReference type="SAM" id="Phobius"/>
    </source>
</evidence>